<dbReference type="GO" id="GO:0003677">
    <property type="term" value="F:DNA binding"/>
    <property type="evidence" value="ECO:0007669"/>
    <property type="project" value="UniProtKB-KW"/>
</dbReference>
<protein>
    <submittedName>
        <fullName evidence="7">DNA-binding transcriptional regulator, ArsR family</fullName>
    </submittedName>
    <submittedName>
        <fullName evidence="6">Winged helix-turn-helix transcriptional regulator</fullName>
    </submittedName>
</protein>
<dbReference type="Gene3D" id="1.10.10.10">
    <property type="entry name" value="Winged helix-like DNA-binding domain superfamily/Winged helix DNA-binding domain"/>
    <property type="match status" value="1"/>
</dbReference>
<organism evidence="7 8">
    <name type="scientific">Rhodococcoides kroppenstedtii</name>
    <dbReference type="NCBI Taxonomy" id="293050"/>
    <lineage>
        <taxon>Bacteria</taxon>
        <taxon>Bacillati</taxon>
        <taxon>Actinomycetota</taxon>
        <taxon>Actinomycetes</taxon>
        <taxon>Mycobacteriales</taxon>
        <taxon>Nocardiaceae</taxon>
        <taxon>Rhodococcoides</taxon>
    </lineage>
</organism>
<reference evidence="6 9" key="2">
    <citation type="submission" date="2020-06" db="EMBL/GenBank/DDBJ databases">
        <title>Taxonomy, biology and ecology of Rhodococcus bacteria occurring in California pistachio and other woody hosts as revealed by genome sequence analyses.</title>
        <authorList>
            <person name="Gai Y."/>
            <person name="Riely B."/>
        </authorList>
    </citation>
    <scope>NUCLEOTIDE SEQUENCE [LARGE SCALE GENOMIC DNA]</scope>
    <source>
        <strain evidence="6 9">BP-284</strain>
    </source>
</reference>
<dbReference type="EMBL" id="FOJN01000008">
    <property type="protein sequence ID" value="SFA53960.1"/>
    <property type="molecule type" value="Genomic_DNA"/>
</dbReference>
<feature type="domain" description="HTH arsR-type" evidence="5">
    <location>
        <begin position="74"/>
        <end position="147"/>
    </location>
</feature>
<dbReference type="Proteomes" id="UP001520140">
    <property type="component" value="Unassembled WGS sequence"/>
</dbReference>
<dbReference type="InterPro" id="IPR036390">
    <property type="entry name" value="WH_DNA-bd_sf"/>
</dbReference>
<dbReference type="SUPFAM" id="SSF46785">
    <property type="entry name" value="Winged helix' DNA-binding domain"/>
    <property type="match status" value="1"/>
</dbReference>
<dbReference type="RefSeq" id="WP_068106294.1">
    <property type="nucleotide sequence ID" value="NZ_FOJN01000008.1"/>
</dbReference>
<evidence type="ECO:0000313" key="6">
    <source>
        <dbReference type="EMBL" id="MBY6322247.1"/>
    </source>
</evidence>
<keyword evidence="2 7" id="KW-0238">DNA-binding</keyword>
<name>A0A1I0TQF8_9NOCA</name>
<dbReference type="PANTHER" id="PTHR43132:SF2">
    <property type="entry name" value="ARSENICAL RESISTANCE OPERON REPRESSOR ARSR-RELATED"/>
    <property type="match status" value="1"/>
</dbReference>
<evidence type="ECO:0000313" key="7">
    <source>
        <dbReference type="EMBL" id="SFA53960.1"/>
    </source>
</evidence>
<evidence type="ECO:0000256" key="4">
    <source>
        <dbReference type="SAM" id="MobiDB-lite"/>
    </source>
</evidence>
<reference evidence="7 8" key="1">
    <citation type="submission" date="2016-10" db="EMBL/GenBank/DDBJ databases">
        <authorList>
            <person name="de Groot N.N."/>
        </authorList>
    </citation>
    <scope>NUCLEOTIDE SEQUENCE [LARGE SCALE GENOMIC DNA]</scope>
    <source>
        <strain evidence="7 8">DSM 44908</strain>
    </source>
</reference>
<dbReference type="OrthoDB" id="3730926at2"/>
<sequence length="159" mass="16433">MSDVADRLAALEARVAALEAAGGPDASVSASDPHPPTGGAVGYSGEVHLAGDVSWSMTYSPDGVLGLPPERSVEVLAALGHPVRFAIVRALLRGPMSATALQESLDSTSAGRLYHHLKALTGARIVDQQARGDYRLAPRTVVPALVLMMASADIAGELR</sequence>
<gene>
    <name evidence="6" type="ORF">HQ605_15570</name>
    <name evidence="7" type="ORF">SAMN05444374_108168</name>
</gene>
<dbReference type="InterPro" id="IPR001845">
    <property type="entry name" value="HTH_ArsR_DNA-bd_dom"/>
</dbReference>
<dbReference type="GeneID" id="85486261"/>
<keyword evidence="1" id="KW-0805">Transcription regulation</keyword>
<evidence type="ECO:0000259" key="5">
    <source>
        <dbReference type="SMART" id="SM00418"/>
    </source>
</evidence>
<keyword evidence="3" id="KW-0804">Transcription</keyword>
<dbReference type="AlphaFoldDB" id="A0A1I0TQF8"/>
<evidence type="ECO:0000256" key="2">
    <source>
        <dbReference type="ARBA" id="ARBA00023125"/>
    </source>
</evidence>
<proteinExistence type="predicted"/>
<dbReference type="CDD" id="cd00090">
    <property type="entry name" value="HTH_ARSR"/>
    <property type="match status" value="1"/>
</dbReference>
<evidence type="ECO:0000256" key="3">
    <source>
        <dbReference type="ARBA" id="ARBA00023163"/>
    </source>
</evidence>
<dbReference type="GO" id="GO:0003700">
    <property type="term" value="F:DNA-binding transcription factor activity"/>
    <property type="evidence" value="ECO:0007669"/>
    <property type="project" value="InterPro"/>
</dbReference>
<evidence type="ECO:0000256" key="1">
    <source>
        <dbReference type="ARBA" id="ARBA00023015"/>
    </source>
</evidence>
<dbReference type="PANTHER" id="PTHR43132">
    <property type="entry name" value="ARSENICAL RESISTANCE OPERON REPRESSOR ARSR-RELATED"/>
    <property type="match status" value="1"/>
</dbReference>
<feature type="region of interest" description="Disordered" evidence="4">
    <location>
        <begin position="23"/>
        <end position="43"/>
    </location>
</feature>
<dbReference type="Pfam" id="PF12840">
    <property type="entry name" value="HTH_20"/>
    <property type="match status" value="1"/>
</dbReference>
<evidence type="ECO:0000313" key="9">
    <source>
        <dbReference type="Proteomes" id="UP001520140"/>
    </source>
</evidence>
<dbReference type="InterPro" id="IPR011991">
    <property type="entry name" value="ArsR-like_HTH"/>
</dbReference>
<dbReference type="EMBL" id="JABUKG010000018">
    <property type="protein sequence ID" value="MBY6322247.1"/>
    <property type="molecule type" value="Genomic_DNA"/>
</dbReference>
<keyword evidence="9" id="KW-1185">Reference proteome</keyword>
<evidence type="ECO:0000313" key="8">
    <source>
        <dbReference type="Proteomes" id="UP000182054"/>
    </source>
</evidence>
<dbReference type="InterPro" id="IPR036388">
    <property type="entry name" value="WH-like_DNA-bd_sf"/>
</dbReference>
<dbReference type="InterPro" id="IPR051011">
    <property type="entry name" value="Metal_resp_trans_reg"/>
</dbReference>
<dbReference type="SMART" id="SM00418">
    <property type="entry name" value="HTH_ARSR"/>
    <property type="match status" value="1"/>
</dbReference>
<accession>A0A1I0TQF8</accession>
<dbReference type="Proteomes" id="UP000182054">
    <property type="component" value="Unassembled WGS sequence"/>
</dbReference>